<dbReference type="EMBL" id="FNTV01000001">
    <property type="protein sequence ID" value="SEE35190.1"/>
    <property type="molecule type" value="Genomic_DNA"/>
</dbReference>
<proteinExistence type="predicted"/>
<dbReference type="Proteomes" id="UP000182725">
    <property type="component" value="Unassembled WGS sequence"/>
</dbReference>
<organism evidence="1 2">
    <name type="scientific">Arthrobacter alpinus</name>
    <dbReference type="NCBI Taxonomy" id="656366"/>
    <lineage>
        <taxon>Bacteria</taxon>
        <taxon>Bacillati</taxon>
        <taxon>Actinomycetota</taxon>
        <taxon>Actinomycetes</taxon>
        <taxon>Micrococcales</taxon>
        <taxon>Micrococcaceae</taxon>
        <taxon>Arthrobacter</taxon>
    </lineage>
</organism>
<gene>
    <name evidence="1" type="ORF">SAMN04489740_1200</name>
</gene>
<reference evidence="1 2" key="1">
    <citation type="submission" date="2016-10" db="EMBL/GenBank/DDBJ databases">
        <authorList>
            <person name="de Groot N.N."/>
        </authorList>
    </citation>
    <scope>NUCLEOTIDE SEQUENCE [LARGE SCALE GENOMIC DNA]</scope>
    <source>
        <strain evidence="1 2">DSM 22274</strain>
    </source>
</reference>
<evidence type="ECO:0000313" key="2">
    <source>
        <dbReference type="Proteomes" id="UP000182725"/>
    </source>
</evidence>
<dbReference type="AlphaFoldDB" id="A0A1H5I4Y0"/>
<sequence>MRIVRGATLVEAVQSRPSNLAIGILAALPTDSGVGDKGVGVAGAIGEVGGMHAGAGAQHEGLADDGVGLHMGGAWPVLSRCQVACDSAVPWKETSGYWQYITQSVCRSLIFQAAVIDWSTCSGNAVRPDLAKHGQVLREAQAYWR</sequence>
<protein>
    <submittedName>
        <fullName evidence="1">Uncharacterized protein</fullName>
    </submittedName>
</protein>
<name>A0A1H5I4Y0_9MICC</name>
<evidence type="ECO:0000313" key="1">
    <source>
        <dbReference type="EMBL" id="SEE35190.1"/>
    </source>
</evidence>
<accession>A0A1H5I4Y0</accession>